<gene>
    <name evidence="2" type="ORF">GA0074695_6415</name>
</gene>
<protein>
    <submittedName>
        <fullName evidence="2">Uncharacterized protein</fullName>
    </submittedName>
</protein>
<evidence type="ECO:0000313" key="3">
    <source>
        <dbReference type="Proteomes" id="UP000198242"/>
    </source>
</evidence>
<organism evidence="2 3">
    <name type="scientific">Micromonospora viridifaciens</name>
    <dbReference type="NCBI Taxonomy" id="1881"/>
    <lineage>
        <taxon>Bacteria</taxon>
        <taxon>Bacillati</taxon>
        <taxon>Actinomycetota</taxon>
        <taxon>Actinomycetes</taxon>
        <taxon>Micromonosporales</taxon>
        <taxon>Micromonosporaceae</taxon>
        <taxon>Micromonospora</taxon>
    </lineage>
</organism>
<dbReference type="EMBL" id="LT607411">
    <property type="protein sequence ID" value="SCF38644.1"/>
    <property type="molecule type" value="Genomic_DNA"/>
</dbReference>
<dbReference type="AlphaFoldDB" id="A0A1C5A0V2"/>
<proteinExistence type="predicted"/>
<dbReference type="RefSeq" id="WP_089009562.1">
    <property type="nucleotide sequence ID" value="NZ_LT607411.1"/>
</dbReference>
<accession>A0A1C5A0V2</accession>
<name>A0A1C5A0V2_MICVI</name>
<evidence type="ECO:0000256" key="1">
    <source>
        <dbReference type="SAM" id="MobiDB-lite"/>
    </source>
</evidence>
<dbReference type="Proteomes" id="UP000198242">
    <property type="component" value="Chromosome I"/>
</dbReference>
<reference evidence="3" key="1">
    <citation type="submission" date="2016-06" db="EMBL/GenBank/DDBJ databases">
        <authorList>
            <person name="Varghese N."/>
            <person name="Submissions Spin"/>
        </authorList>
    </citation>
    <scope>NUCLEOTIDE SEQUENCE [LARGE SCALE GENOMIC DNA]</scope>
    <source>
        <strain evidence="3">DSM 43909</strain>
    </source>
</reference>
<sequence length="159" mass="15942">MVLPVAFAPPLWAATLRTLRELTRVAVTALVLVVGLNGLAAAPAGGTLRSAEAIRPVTDSQATLAPVDGPLLTAPGAATMPILLRASAATSAPVAEVRLAGPDGQSTAGQPRPTPTSPKSGMPPRHVEHDVAAASVGAAVVPPTDPGRESIARRGPPRV</sequence>
<keyword evidence="3" id="KW-1185">Reference proteome</keyword>
<feature type="region of interest" description="Disordered" evidence="1">
    <location>
        <begin position="95"/>
        <end position="159"/>
    </location>
</feature>
<evidence type="ECO:0000313" key="2">
    <source>
        <dbReference type="EMBL" id="SCF38644.1"/>
    </source>
</evidence>
<dbReference type="OrthoDB" id="9934718at2"/>
<feature type="compositionally biased region" description="Low complexity" evidence="1">
    <location>
        <begin position="132"/>
        <end position="141"/>
    </location>
</feature>